<sequence length="120" mass="12835">MQRAGGGEAAAEKEPTDEAKDEAAESSPSIGKRLIDGWEALSARARTLDAKEVARIAEGELRQAYAELTGADRGSVLKTSVAFHDDAAAPAADGADEVDEREKQLLVIDARDNWEKLARD</sequence>
<name>A0ABR1FX48_AURAN</name>
<comment type="caution">
    <text evidence="2">The sequence shown here is derived from an EMBL/GenBank/DDBJ whole genome shotgun (WGS) entry which is preliminary data.</text>
</comment>
<feature type="region of interest" description="Disordered" evidence="1">
    <location>
        <begin position="1"/>
        <end position="31"/>
    </location>
</feature>
<evidence type="ECO:0000313" key="3">
    <source>
        <dbReference type="Proteomes" id="UP001363151"/>
    </source>
</evidence>
<organism evidence="2 3">
    <name type="scientific">Aureococcus anophagefferens</name>
    <name type="common">Harmful bloom alga</name>
    <dbReference type="NCBI Taxonomy" id="44056"/>
    <lineage>
        <taxon>Eukaryota</taxon>
        <taxon>Sar</taxon>
        <taxon>Stramenopiles</taxon>
        <taxon>Ochrophyta</taxon>
        <taxon>Pelagophyceae</taxon>
        <taxon>Pelagomonadales</taxon>
        <taxon>Pelagomonadaceae</taxon>
        <taxon>Aureococcus</taxon>
    </lineage>
</organism>
<reference evidence="2 3" key="1">
    <citation type="submission" date="2024-03" db="EMBL/GenBank/DDBJ databases">
        <title>Aureococcus anophagefferens CCMP1851 and Kratosvirus quantuckense: Draft genome of a second virus-susceptible host strain in the model system.</title>
        <authorList>
            <person name="Chase E."/>
            <person name="Truchon A.R."/>
            <person name="Schepens W."/>
            <person name="Wilhelm S.W."/>
        </authorList>
    </citation>
    <scope>NUCLEOTIDE SEQUENCE [LARGE SCALE GENOMIC DNA]</scope>
    <source>
        <strain evidence="2 3">CCMP1851</strain>
    </source>
</reference>
<evidence type="ECO:0000313" key="2">
    <source>
        <dbReference type="EMBL" id="KAK7240542.1"/>
    </source>
</evidence>
<protein>
    <submittedName>
        <fullName evidence="2">Uncharacterized protein</fullName>
    </submittedName>
</protein>
<dbReference type="Proteomes" id="UP001363151">
    <property type="component" value="Unassembled WGS sequence"/>
</dbReference>
<feature type="compositionally biased region" description="Basic and acidic residues" evidence="1">
    <location>
        <begin position="10"/>
        <end position="23"/>
    </location>
</feature>
<proteinExistence type="predicted"/>
<gene>
    <name evidence="2" type="ORF">SO694_00057035</name>
</gene>
<dbReference type="EMBL" id="JBBJCI010000210">
    <property type="protein sequence ID" value="KAK7240542.1"/>
    <property type="molecule type" value="Genomic_DNA"/>
</dbReference>
<keyword evidence="3" id="KW-1185">Reference proteome</keyword>
<evidence type="ECO:0000256" key="1">
    <source>
        <dbReference type="SAM" id="MobiDB-lite"/>
    </source>
</evidence>
<accession>A0ABR1FX48</accession>